<dbReference type="GO" id="GO:0043565">
    <property type="term" value="F:sequence-specific DNA binding"/>
    <property type="evidence" value="ECO:0007669"/>
    <property type="project" value="InterPro"/>
</dbReference>
<organism evidence="6 7">
    <name type="scientific">Isoptericola sediminis</name>
    <dbReference type="NCBI Taxonomy" id="2733572"/>
    <lineage>
        <taxon>Bacteria</taxon>
        <taxon>Bacillati</taxon>
        <taxon>Actinomycetota</taxon>
        <taxon>Actinomycetes</taxon>
        <taxon>Micrococcales</taxon>
        <taxon>Promicromonosporaceae</taxon>
        <taxon>Isoptericola</taxon>
    </lineage>
</organism>
<evidence type="ECO:0000256" key="1">
    <source>
        <dbReference type="ARBA" id="ARBA00023015"/>
    </source>
</evidence>
<dbReference type="PANTHER" id="PTHR30154">
    <property type="entry name" value="LEUCINE-RESPONSIVE REGULATORY PROTEIN"/>
    <property type="match status" value="1"/>
</dbReference>
<dbReference type="Pfam" id="PF01037">
    <property type="entry name" value="AsnC_trans_reg"/>
    <property type="match status" value="1"/>
</dbReference>
<name>A0A849K1Z3_9MICO</name>
<keyword evidence="3" id="KW-0804">Transcription</keyword>
<dbReference type="PANTHER" id="PTHR30154:SF54">
    <property type="entry name" value="POSSIBLE TRANSCRIPTIONAL REGULATORY PROTEIN (PROBABLY LRP_ASNC-FAMILY)"/>
    <property type="match status" value="1"/>
</dbReference>
<dbReference type="InterPro" id="IPR019887">
    <property type="entry name" value="Tscrpt_reg_AsnC/Lrp_C"/>
</dbReference>
<dbReference type="Gene3D" id="1.10.10.10">
    <property type="entry name" value="Winged helix-like DNA-binding domain superfamily/Winged helix DNA-binding domain"/>
    <property type="match status" value="1"/>
</dbReference>
<keyword evidence="7" id="KW-1185">Reference proteome</keyword>
<evidence type="ECO:0000256" key="4">
    <source>
        <dbReference type="SAM" id="MobiDB-lite"/>
    </source>
</evidence>
<feature type="compositionally biased region" description="Basic and acidic residues" evidence="4">
    <location>
        <begin position="15"/>
        <end position="27"/>
    </location>
</feature>
<dbReference type="GO" id="GO:0043200">
    <property type="term" value="P:response to amino acid"/>
    <property type="evidence" value="ECO:0007669"/>
    <property type="project" value="TreeGrafter"/>
</dbReference>
<evidence type="ECO:0000313" key="6">
    <source>
        <dbReference type="EMBL" id="NNU26290.1"/>
    </source>
</evidence>
<feature type="region of interest" description="Disordered" evidence="4">
    <location>
        <begin position="1"/>
        <end position="27"/>
    </location>
</feature>
<dbReference type="EMBL" id="JABFAJ010000003">
    <property type="protein sequence ID" value="NNU26290.1"/>
    <property type="molecule type" value="Genomic_DNA"/>
</dbReference>
<dbReference type="PRINTS" id="PR00033">
    <property type="entry name" value="HTHASNC"/>
</dbReference>
<feature type="compositionally biased region" description="Low complexity" evidence="4">
    <location>
        <begin position="1"/>
        <end position="14"/>
    </location>
</feature>
<dbReference type="RefSeq" id="WP_171245789.1">
    <property type="nucleotide sequence ID" value="NZ_JABFAJ010000003.1"/>
</dbReference>
<dbReference type="InterPro" id="IPR000485">
    <property type="entry name" value="AsnC-type_HTH_dom"/>
</dbReference>
<accession>A0A849K1Z3</accession>
<sequence>MASSSSSTRASRTSRSQDVRSRAEAAPGLERRARAAVRLDAVDHRLLAALAEDARVPNNALAAQVGIAPSTCLTRVRRLRDEGVIRGFHADVDPALAGRPLQAVIAVRMQGPARSHLPAFARELARLPGVLDVYLLGGAHDFFVHVTAPDTDVLNEFVIENLSANPGVALTETNLIFQHTRGGWY</sequence>
<evidence type="ECO:0000259" key="5">
    <source>
        <dbReference type="PROSITE" id="PS50956"/>
    </source>
</evidence>
<reference evidence="6 7" key="1">
    <citation type="submission" date="2020-05" db="EMBL/GenBank/DDBJ databases">
        <title>Genome sequence of Isoptericola sp. JC619 isolated from Chilika lagoon, India.</title>
        <authorList>
            <person name="Kumar D."/>
            <person name="Appam K."/>
            <person name="Gandham S."/>
            <person name="Uppada J."/>
            <person name="Sasikala C."/>
            <person name="Venkata Ramana C."/>
        </authorList>
    </citation>
    <scope>NUCLEOTIDE SEQUENCE [LARGE SCALE GENOMIC DNA]</scope>
    <source>
        <strain evidence="6 7">JC619</strain>
    </source>
</reference>
<dbReference type="SMART" id="SM00344">
    <property type="entry name" value="HTH_ASNC"/>
    <property type="match status" value="1"/>
</dbReference>
<evidence type="ECO:0000313" key="7">
    <source>
        <dbReference type="Proteomes" id="UP000557204"/>
    </source>
</evidence>
<dbReference type="SUPFAM" id="SSF54909">
    <property type="entry name" value="Dimeric alpha+beta barrel"/>
    <property type="match status" value="1"/>
</dbReference>
<protein>
    <submittedName>
        <fullName evidence="6">Lrp/AsnC family transcriptional regulator</fullName>
    </submittedName>
</protein>
<proteinExistence type="predicted"/>
<dbReference type="GO" id="GO:0005829">
    <property type="term" value="C:cytosol"/>
    <property type="evidence" value="ECO:0007669"/>
    <property type="project" value="TreeGrafter"/>
</dbReference>
<dbReference type="SUPFAM" id="SSF46785">
    <property type="entry name" value="Winged helix' DNA-binding domain"/>
    <property type="match status" value="1"/>
</dbReference>
<keyword evidence="2" id="KW-0238">DNA-binding</keyword>
<dbReference type="Pfam" id="PF13412">
    <property type="entry name" value="HTH_24"/>
    <property type="match status" value="1"/>
</dbReference>
<dbReference type="AlphaFoldDB" id="A0A849K1Z3"/>
<dbReference type="PROSITE" id="PS50956">
    <property type="entry name" value="HTH_ASNC_2"/>
    <property type="match status" value="1"/>
</dbReference>
<evidence type="ECO:0000256" key="2">
    <source>
        <dbReference type="ARBA" id="ARBA00023125"/>
    </source>
</evidence>
<comment type="caution">
    <text evidence="6">The sequence shown here is derived from an EMBL/GenBank/DDBJ whole genome shotgun (WGS) entry which is preliminary data.</text>
</comment>
<dbReference type="InterPro" id="IPR011008">
    <property type="entry name" value="Dimeric_a/b-barrel"/>
</dbReference>
<feature type="domain" description="HTH asnC-type" evidence="5">
    <location>
        <begin position="39"/>
        <end position="100"/>
    </location>
</feature>
<keyword evidence="1" id="KW-0805">Transcription regulation</keyword>
<gene>
    <name evidence="6" type="ORF">HLI28_01860</name>
</gene>
<dbReference type="InterPro" id="IPR036390">
    <property type="entry name" value="WH_DNA-bd_sf"/>
</dbReference>
<dbReference type="Gene3D" id="3.30.70.920">
    <property type="match status" value="1"/>
</dbReference>
<dbReference type="InterPro" id="IPR019888">
    <property type="entry name" value="Tscrpt_reg_AsnC-like"/>
</dbReference>
<dbReference type="InterPro" id="IPR036388">
    <property type="entry name" value="WH-like_DNA-bd_sf"/>
</dbReference>
<dbReference type="Proteomes" id="UP000557204">
    <property type="component" value="Unassembled WGS sequence"/>
</dbReference>
<evidence type="ECO:0000256" key="3">
    <source>
        <dbReference type="ARBA" id="ARBA00023163"/>
    </source>
</evidence>